<gene>
    <name evidence="1" type="ORF">US90_C0033G0007</name>
</gene>
<dbReference type="AlphaFoldDB" id="A0A0G0JIU8"/>
<evidence type="ECO:0000313" key="1">
    <source>
        <dbReference type="EMBL" id="KKQ67628.1"/>
    </source>
</evidence>
<proteinExistence type="predicted"/>
<sequence>MDAGEQQLREIFEKNTINNIKAIIVYNQLTEELVKKLQKQVKDLDGIIRQYDSKFENINKQLVAIQTRVYAGGS</sequence>
<evidence type="ECO:0000313" key="2">
    <source>
        <dbReference type="Proteomes" id="UP000034406"/>
    </source>
</evidence>
<dbReference type="EMBL" id="LBUT01000033">
    <property type="protein sequence ID" value="KKQ67628.1"/>
    <property type="molecule type" value="Genomic_DNA"/>
</dbReference>
<dbReference type="STRING" id="1618490.US90_C0033G0007"/>
<organism evidence="1 2">
    <name type="scientific">Candidatus Shapirobacteria bacterium GW2011_GWE2_38_30</name>
    <dbReference type="NCBI Taxonomy" id="1618490"/>
    <lineage>
        <taxon>Bacteria</taxon>
        <taxon>Candidatus Shapironibacteriota</taxon>
    </lineage>
</organism>
<comment type="caution">
    <text evidence="1">The sequence shown here is derived from an EMBL/GenBank/DDBJ whole genome shotgun (WGS) entry which is preliminary data.</text>
</comment>
<reference evidence="1 2" key="1">
    <citation type="journal article" date="2015" name="Nature">
        <title>rRNA introns, odd ribosomes, and small enigmatic genomes across a large radiation of phyla.</title>
        <authorList>
            <person name="Brown C.T."/>
            <person name="Hug L.A."/>
            <person name="Thomas B.C."/>
            <person name="Sharon I."/>
            <person name="Castelle C.J."/>
            <person name="Singh A."/>
            <person name="Wilkins M.J."/>
            <person name="Williams K.H."/>
            <person name="Banfield J.F."/>
        </authorList>
    </citation>
    <scope>NUCLEOTIDE SEQUENCE [LARGE SCALE GENOMIC DNA]</scope>
</reference>
<name>A0A0G0JIU8_9BACT</name>
<dbReference type="Proteomes" id="UP000034406">
    <property type="component" value="Unassembled WGS sequence"/>
</dbReference>
<protein>
    <submittedName>
        <fullName evidence="1">Uncharacterized protein</fullName>
    </submittedName>
</protein>
<accession>A0A0G0JIU8</accession>